<feature type="domain" description="SAM-dependent MTase RsmB/NOP-type" evidence="7">
    <location>
        <begin position="147"/>
        <end position="429"/>
    </location>
</feature>
<dbReference type="GO" id="GO:0008173">
    <property type="term" value="F:RNA methyltransferase activity"/>
    <property type="evidence" value="ECO:0007669"/>
    <property type="project" value="InterPro"/>
</dbReference>
<evidence type="ECO:0000256" key="2">
    <source>
        <dbReference type="ARBA" id="ARBA00022603"/>
    </source>
</evidence>
<evidence type="ECO:0000259" key="7">
    <source>
        <dbReference type="PROSITE" id="PS51686"/>
    </source>
</evidence>
<dbReference type="InterPro" id="IPR035926">
    <property type="entry name" value="NusB-like_sf"/>
</dbReference>
<dbReference type="Proteomes" id="UP000215616">
    <property type="component" value="Unassembled WGS sequence"/>
</dbReference>
<evidence type="ECO:0000256" key="3">
    <source>
        <dbReference type="ARBA" id="ARBA00022679"/>
    </source>
</evidence>
<dbReference type="EMBL" id="NCDQ01000070">
    <property type="protein sequence ID" value="OYX04574.1"/>
    <property type="molecule type" value="Genomic_DNA"/>
</dbReference>
<keyword evidence="2 6" id="KW-0489">Methyltransferase</keyword>
<comment type="caution">
    <text evidence="8">The sequence shown here is derived from an EMBL/GenBank/DDBJ whole genome shotgun (WGS) entry which is preliminary data.</text>
</comment>
<dbReference type="PROSITE" id="PS01153">
    <property type="entry name" value="NOL1_NOP2_SUN"/>
    <property type="match status" value="1"/>
</dbReference>
<feature type="binding site" evidence="6">
    <location>
        <position position="307"/>
    </location>
    <ligand>
        <name>S-adenosyl-L-methionine</name>
        <dbReference type="ChEBI" id="CHEBI:59789"/>
    </ligand>
</feature>
<name>A0A258DAE8_CAUVI</name>
<feature type="active site" description="Nucleophile" evidence="6">
    <location>
        <position position="360"/>
    </location>
</feature>
<dbReference type="GO" id="GO:0001510">
    <property type="term" value="P:RNA methylation"/>
    <property type="evidence" value="ECO:0007669"/>
    <property type="project" value="InterPro"/>
</dbReference>
<dbReference type="PANTHER" id="PTHR22807:SF61">
    <property type="entry name" value="NOL1_NOP2_SUN FAMILY PROTEIN _ ANTITERMINATION NUSB DOMAIN-CONTAINING PROTEIN"/>
    <property type="match status" value="1"/>
</dbReference>
<evidence type="ECO:0000256" key="4">
    <source>
        <dbReference type="ARBA" id="ARBA00022691"/>
    </source>
</evidence>
<evidence type="ECO:0000256" key="6">
    <source>
        <dbReference type="PROSITE-ProRule" id="PRU01023"/>
    </source>
</evidence>
<sequence>MTQELNDGLPAREAALTLIDAALSRRGGLDEAASANGFRFLEPRERAFARALAMAVLRHLGPIDRALTARLQKAPPDRVMHLLRLGAAQAFYLEVPAFAAVATSVELAGANKTSRPFKGLVNAVLRGLLRDAPPTDDPSLLAPPWLYARWVSAFGEATAREIAGQIAIEPATDLSAKPGADLASLIETLEAEALPGGTLRLRRKGDVAAWPGFEDGTWWVQDAAAAVPARLLDVQPGQSVLDLCAAPGGKTLQLAAAGAQVVALDRSAARLKRLSENLIRTGLSAEVVAADAGAWDDARTFDAILLDAPCSATGTFRRHPDVLWAARPGDVASLAGVQARILDAAADRLKPGARLVYCVCSLEPEEGEAQVEAFLARRKDVVLEPITAAEAPSAGFPGASLTPRGTLRLLPHHRDDGQDGFFTARFRKVTA</sequence>
<dbReference type="InterPro" id="IPR029063">
    <property type="entry name" value="SAM-dependent_MTases_sf"/>
</dbReference>
<dbReference type="PRINTS" id="PR02008">
    <property type="entry name" value="RCMTFAMILY"/>
</dbReference>
<dbReference type="InterPro" id="IPR049560">
    <property type="entry name" value="MeTrfase_RsmB-F_NOP2_cat"/>
</dbReference>
<keyword evidence="3 6" id="KW-0808">Transferase</keyword>
<feature type="binding site" evidence="6">
    <location>
        <position position="291"/>
    </location>
    <ligand>
        <name>S-adenosyl-L-methionine</name>
        <dbReference type="ChEBI" id="CHEBI:59789"/>
    </ligand>
</feature>
<keyword evidence="4 6" id="KW-0949">S-adenosyl-L-methionine</keyword>
<gene>
    <name evidence="8" type="ORF">B7Z12_06075</name>
</gene>
<dbReference type="SUPFAM" id="SSF48013">
    <property type="entry name" value="NusB-like"/>
    <property type="match status" value="1"/>
</dbReference>
<dbReference type="CDD" id="cd02440">
    <property type="entry name" value="AdoMet_MTases"/>
    <property type="match status" value="1"/>
</dbReference>
<dbReference type="FunFam" id="3.40.50.150:FF:000257">
    <property type="entry name" value="16S rRNA methyltransferase"/>
    <property type="match status" value="1"/>
</dbReference>
<evidence type="ECO:0000313" key="8">
    <source>
        <dbReference type="EMBL" id="OYX04574.1"/>
    </source>
</evidence>
<dbReference type="GO" id="GO:0006355">
    <property type="term" value="P:regulation of DNA-templated transcription"/>
    <property type="evidence" value="ECO:0007669"/>
    <property type="project" value="InterPro"/>
</dbReference>
<evidence type="ECO:0000313" key="9">
    <source>
        <dbReference type="Proteomes" id="UP000215616"/>
    </source>
</evidence>
<feature type="binding site" evidence="6">
    <location>
        <begin position="244"/>
        <end position="250"/>
    </location>
    <ligand>
        <name>S-adenosyl-L-methionine</name>
        <dbReference type="ChEBI" id="CHEBI:59789"/>
    </ligand>
</feature>
<feature type="binding site" evidence="6">
    <location>
        <position position="265"/>
    </location>
    <ligand>
        <name>S-adenosyl-L-methionine</name>
        <dbReference type="ChEBI" id="CHEBI:59789"/>
    </ligand>
</feature>
<evidence type="ECO:0000256" key="1">
    <source>
        <dbReference type="ARBA" id="ARBA00007494"/>
    </source>
</evidence>
<dbReference type="Gene3D" id="1.10.940.10">
    <property type="entry name" value="NusB-like"/>
    <property type="match status" value="1"/>
</dbReference>
<dbReference type="GO" id="GO:0003723">
    <property type="term" value="F:RNA binding"/>
    <property type="evidence" value="ECO:0007669"/>
    <property type="project" value="UniProtKB-UniRule"/>
</dbReference>
<dbReference type="Pfam" id="PF01189">
    <property type="entry name" value="Methyltr_RsmB-F"/>
    <property type="match status" value="1"/>
</dbReference>
<keyword evidence="5 6" id="KW-0694">RNA-binding</keyword>
<dbReference type="PANTHER" id="PTHR22807">
    <property type="entry name" value="NOP2 YEAST -RELATED NOL1/NOP2/FMU SUN DOMAIN-CONTAINING"/>
    <property type="match status" value="1"/>
</dbReference>
<dbReference type="PROSITE" id="PS51686">
    <property type="entry name" value="SAM_MT_RSMB_NOP"/>
    <property type="match status" value="1"/>
</dbReference>
<dbReference type="InterPro" id="IPR006027">
    <property type="entry name" value="NusB_RsmB_TIM44"/>
</dbReference>
<comment type="similarity">
    <text evidence="1 6">Belongs to the class I-like SAM-binding methyltransferase superfamily. RsmB/NOP family.</text>
</comment>
<dbReference type="AlphaFoldDB" id="A0A258DAE8"/>
<evidence type="ECO:0000256" key="5">
    <source>
        <dbReference type="ARBA" id="ARBA00022884"/>
    </source>
</evidence>
<dbReference type="InterPro" id="IPR023267">
    <property type="entry name" value="RCMT"/>
</dbReference>
<dbReference type="Pfam" id="PF01029">
    <property type="entry name" value="NusB"/>
    <property type="match status" value="1"/>
</dbReference>
<accession>A0A258DAE8</accession>
<dbReference type="InterPro" id="IPR018314">
    <property type="entry name" value="RsmB/NOL1/NOP2-like_CS"/>
</dbReference>
<dbReference type="Gene3D" id="3.40.50.150">
    <property type="entry name" value="Vaccinia Virus protein VP39"/>
    <property type="match status" value="1"/>
</dbReference>
<dbReference type="SUPFAM" id="SSF53335">
    <property type="entry name" value="S-adenosyl-L-methionine-dependent methyltransferases"/>
    <property type="match status" value="1"/>
</dbReference>
<dbReference type="InterPro" id="IPR001678">
    <property type="entry name" value="MeTrfase_RsmB-F_NOP2_dom"/>
</dbReference>
<reference evidence="8 9" key="1">
    <citation type="submission" date="2017-03" db="EMBL/GenBank/DDBJ databases">
        <title>Lifting the veil on microbial sulfur biogeochemistry in mining wastewaters.</title>
        <authorList>
            <person name="Kantor R.S."/>
            <person name="Colenbrander Nelson T."/>
            <person name="Marshall S."/>
            <person name="Bennett D."/>
            <person name="Apte S."/>
            <person name="Camacho D."/>
            <person name="Thomas B.C."/>
            <person name="Warren L.A."/>
            <person name="Banfield J.F."/>
        </authorList>
    </citation>
    <scope>NUCLEOTIDE SEQUENCE [LARGE SCALE GENOMIC DNA]</scope>
    <source>
        <strain evidence="8">32-67-7</strain>
    </source>
</reference>
<protein>
    <submittedName>
        <fullName evidence="8">rRNA methyltransferase</fullName>
    </submittedName>
</protein>
<organism evidence="8 9">
    <name type="scientific">Caulobacter vibrioides</name>
    <name type="common">Caulobacter crescentus</name>
    <dbReference type="NCBI Taxonomy" id="155892"/>
    <lineage>
        <taxon>Bacteria</taxon>
        <taxon>Pseudomonadati</taxon>
        <taxon>Pseudomonadota</taxon>
        <taxon>Alphaproteobacteria</taxon>
        <taxon>Caulobacterales</taxon>
        <taxon>Caulobacteraceae</taxon>
        <taxon>Caulobacter</taxon>
    </lineage>
</organism>
<proteinExistence type="inferred from homology"/>